<dbReference type="EMBL" id="KV441550">
    <property type="protein sequence ID" value="OAG08456.1"/>
    <property type="molecule type" value="Genomic_DNA"/>
</dbReference>
<sequence length="100" mass="11054">MSSVNHGACLYILQTAVVDAHEGEILDKKDAYTKTRSYAQNDVQTCEPSGLCSQGKPTFPSPNGMSRAYSQRPPQSGVAELRRRFGERSHGSRRVIEGQR</sequence>
<evidence type="ECO:0000256" key="1">
    <source>
        <dbReference type="SAM" id="MobiDB-lite"/>
    </source>
</evidence>
<proteinExistence type="predicted"/>
<feature type="compositionally biased region" description="Polar residues" evidence="1">
    <location>
        <begin position="45"/>
        <end position="74"/>
    </location>
</feature>
<dbReference type="AlphaFoldDB" id="A0A177CMD0"/>
<organism evidence="2 3">
    <name type="scientific">Paraphaeosphaeria sporulosa</name>
    <dbReference type="NCBI Taxonomy" id="1460663"/>
    <lineage>
        <taxon>Eukaryota</taxon>
        <taxon>Fungi</taxon>
        <taxon>Dikarya</taxon>
        <taxon>Ascomycota</taxon>
        <taxon>Pezizomycotina</taxon>
        <taxon>Dothideomycetes</taxon>
        <taxon>Pleosporomycetidae</taxon>
        <taxon>Pleosporales</taxon>
        <taxon>Massarineae</taxon>
        <taxon>Didymosphaeriaceae</taxon>
        <taxon>Paraphaeosphaeria</taxon>
    </lineage>
</organism>
<dbReference type="RefSeq" id="XP_018038821.1">
    <property type="nucleotide sequence ID" value="XM_018177987.1"/>
</dbReference>
<protein>
    <submittedName>
        <fullName evidence="2">Uncharacterized protein</fullName>
    </submittedName>
</protein>
<dbReference type="GeneID" id="28761473"/>
<evidence type="ECO:0000313" key="2">
    <source>
        <dbReference type="EMBL" id="OAG08456.1"/>
    </source>
</evidence>
<evidence type="ECO:0000313" key="3">
    <source>
        <dbReference type="Proteomes" id="UP000077069"/>
    </source>
</evidence>
<accession>A0A177CMD0</accession>
<keyword evidence="3" id="KW-1185">Reference proteome</keyword>
<feature type="region of interest" description="Disordered" evidence="1">
    <location>
        <begin position="45"/>
        <end position="78"/>
    </location>
</feature>
<dbReference type="Proteomes" id="UP000077069">
    <property type="component" value="Unassembled WGS sequence"/>
</dbReference>
<name>A0A177CMD0_9PLEO</name>
<reference evidence="2 3" key="1">
    <citation type="submission" date="2016-05" db="EMBL/GenBank/DDBJ databases">
        <title>Comparative analysis of secretome profiles of manganese(II)-oxidizing ascomycete fungi.</title>
        <authorList>
            <consortium name="DOE Joint Genome Institute"/>
            <person name="Zeiner C.A."/>
            <person name="Purvine S.O."/>
            <person name="Zink E.M."/>
            <person name="Wu S."/>
            <person name="Pasa-Tolic L."/>
            <person name="Chaput D.L."/>
            <person name="Haridas S."/>
            <person name="Grigoriev I.V."/>
            <person name="Santelli C.M."/>
            <person name="Hansel C.M."/>
        </authorList>
    </citation>
    <scope>NUCLEOTIDE SEQUENCE [LARGE SCALE GENOMIC DNA]</scope>
    <source>
        <strain evidence="2 3">AP3s5-JAC2a</strain>
    </source>
</reference>
<dbReference type="OrthoDB" id="10541556at2759"/>
<dbReference type="InParanoid" id="A0A177CMD0"/>
<gene>
    <name evidence="2" type="ORF">CC84DRAFT_1162404</name>
</gene>